<comment type="caution">
    <text evidence="1">The sequence shown here is derived from an EMBL/GenBank/DDBJ whole genome shotgun (WGS) entry which is preliminary data.</text>
</comment>
<feature type="non-terminal residue" evidence="1">
    <location>
        <position position="43"/>
    </location>
</feature>
<organism evidence="1">
    <name type="scientific">marine sediment metagenome</name>
    <dbReference type="NCBI Taxonomy" id="412755"/>
    <lineage>
        <taxon>unclassified sequences</taxon>
        <taxon>metagenomes</taxon>
        <taxon>ecological metagenomes</taxon>
    </lineage>
</organism>
<dbReference type="AlphaFoldDB" id="X1QD45"/>
<protein>
    <submittedName>
        <fullName evidence="1">Uncharacterized protein</fullName>
    </submittedName>
</protein>
<dbReference type="EMBL" id="BARV01030425">
    <property type="protein sequence ID" value="GAI41194.1"/>
    <property type="molecule type" value="Genomic_DNA"/>
</dbReference>
<proteinExistence type="predicted"/>
<evidence type="ECO:0000313" key="1">
    <source>
        <dbReference type="EMBL" id="GAI41194.1"/>
    </source>
</evidence>
<name>X1QD45_9ZZZZ</name>
<sequence>MKISKEVKKHIPQESVLRHSFNVTKPEEQPRRIVGFDHKTIEH</sequence>
<accession>X1QD45</accession>
<reference evidence="1" key="1">
    <citation type="journal article" date="2014" name="Front. Microbiol.">
        <title>High frequency of phylogenetically diverse reductive dehalogenase-homologous genes in deep subseafloor sedimentary metagenomes.</title>
        <authorList>
            <person name="Kawai M."/>
            <person name="Futagami T."/>
            <person name="Toyoda A."/>
            <person name="Takaki Y."/>
            <person name="Nishi S."/>
            <person name="Hori S."/>
            <person name="Arai W."/>
            <person name="Tsubouchi T."/>
            <person name="Morono Y."/>
            <person name="Uchiyama I."/>
            <person name="Ito T."/>
            <person name="Fujiyama A."/>
            <person name="Inagaki F."/>
            <person name="Takami H."/>
        </authorList>
    </citation>
    <scope>NUCLEOTIDE SEQUENCE</scope>
    <source>
        <strain evidence="1">Expedition CK06-06</strain>
    </source>
</reference>
<gene>
    <name evidence="1" type="ORF">S06H3_48329</name>
</gene>